<dbReference type="RefSeq" id="WP_341403033.1">
    <property type="nucleotide sequence ID" value="NZ_JBBUKT010000001.1"/>
</dbReference>
<sequence>MKKITDKHFSFKCPMDFTAMAPSANGVFCSKCSKEVFDLTDCSIDDVIALQRKHGRICGSIRIMPLAATAVALSAAACSSPGSLGSAPVSCPAEPTGNYSVDADGHRNYEGVSGGEVCDAFELIKSQQ</sequence>
<keyword evidence="2" id="KW-1185">Reference proteome</keyword>
<accession>A0ABU9APH6</accession>
<proteinExistence type="predicted"/>
<evidence type="ECO:0000313" key="1">
    <source>
        <dbReference type="EMBL" id="MEK7949614.1"/>
    </source>
</evidence>
<dbReference type="EMBL" id="JBBUKT010000001">
    <property type="protein sequence ID" value="MEK7949614.1"/>
    <property type="molecule type" value="Genomic_DNA"/>
</dbReference>
<gene>
    <name evidence="1" type="ORF">WKV53_03865</name>
</gene>
<comment type="caution">
    <text evidence="1">The sequence shown here is derived from an EMBL/GenBank/DDBJ whole genome shotgun (WGS) entry which is preliminary data.</text>
</comment>
<protein>
    <submittedName>
        <fullName evidence="1">Uncharacterized protein</fullName>
    </submittedName>
</protein>
<organism evidence="1 2">
    <name type="scientific">Luteolibacter soli</name>
    <dbReference type="NCBI Taxonomy" id="3135280"/>
    <lineage>
        <taxon>Bacteria</taxon>
        <taxon>Pseudomonadati</taxon>
        <taxon>Verrucomicrobiota</taxon>
        <taxon>Verrucomicrobiia</taxon>
        <taxon>Verrucomicrobiales</taxon>
        <taxon>Verrucomicrobiaceae</taxon>
        <taxon>Luteolibacter</taxon>
    </lineage>
</organism>
<reference evidence="1 2" key="1">
    <citation type="submission" date="2024-04" db="EMBL/GenBank/DDBJ databases">
        <title>Luteolibacter sp. isolated from soil.</title>
        <authorList>
            <person name="An J."/>
        </authorList>
    </citation>
    <scope>NUCLEOTIDE SEQUENCE [LARGE SCALE GENOMIC DNA]</scope>
    <source>
        <strain evidence="1 2">Y139</strain>
    </source>
</reference>
<dbReference type="Proteomes" id="UP001371305">
    <property type="component" value="Unassembled WGS sequence"/>
</dbReference>
<evidence type="ECO:0000313" key="2">
    <source>
        <dbReference type="Proteomes" id="UP001371305"/>
    </source>
</evidence>
<name>A0ABU9APH6_9BACT</name>